<dbReference type="InterPro" id="IPR013328">
    <property type="entry name" value="6PGD_dom2"/>
</dbReference>
<protein>
    <submittedName>
        <fullName evidence="2">Opine dehydrogenase</fullName>
        <ecNumber evidence="2">1.5.1.28</ecNumber>
    </submittedName>
</protein>
<dbReference type="Pfam" id="PF02317">
    <property type="entry name" value="Octopine_DH"/>
    <property type="match status" value="1"/>
</dbReference>
<evidence type="ECO:0000313" key="2">
    <source>
        <dbReference type="EMBL" id="MPN08344.1"/>
    </source>
</evidence>
<reference evidence="2" key="1">
    <citation type="submission" date="2019-08" db="EMBL/GenBank/DDBJ databases">
        <authorList>
            <person name="Kucharzyk K."/>
            <person name="Murdoch R.W."/>
            <person name="Higgins S."/>
            <person name="Loffler F."/>
        </authorList>
    </citation>
    <scope>NUCLEOTIDE SEQUENCE</scope>
</reference>
<proteinExistence type="predicted"/>
<feature type="domain" description="Opine dehydrogenase" evidence="1">
    <location>
        <begin position="1"/>
        <end position="134"/>
    </location>
</feature>
<keyword evidence="2" id="KW-0560">Oxidoreductase</keyword>
<organism evidence="2">
    <name type="scientific">bioreactor metagenome</name>
    <dbReference type="NCBI Taxonomy" id="1076179"/>
    <lineage>
        <taxon>unclassified sequences</taxon>
        <taxon>metagenomes</taxon>
        <taxon>ecological metagenomes</taxon>
    </lineage>
</organism>
<accession>A0A645F6V1</accession>
<evidence type="ECO:0000259" key="1">
    <source>
        <dbReference type="Pfam" id="PF02317"/>
    </source>
</evidence>
<dbReference type="GO" id="GO:0047129">
    <property type="term" value="F:opine dehydrogenase activity"/>
    <property type="evidence" value="ECO:0007669"/>
    <property type="project" value="UniProtKB-EC"/>
</dbReference>
<name>A0A645F6V1_9ZZZZ</name>
<sequence length="169" mass="18585">MIVHCAAVLLNIGRIESTQGDFRFYCDGVTPTVGKLQELMDSERVAVGKAYGMNLERATEWVKKTYPVQGNSMHELLSKNPIYAGHGADAPKQVRHRYITEDVPNLLVPVVSFARAAGVETPIIDSVITLLSSLTDEDYLETGRNFSCLGLQGLGAQEVLNFVNCGERR</sequence>
<dbReference type="InterPro" id="IPR003421">
    <property type="entry name" value="Opine_DH"/>
</dbReference>
<gene>
    <name evidence="2" type="primary">odh_9</name>
    <name evidence="2" type="ORF">SDC9_155626</name>
</gene>
<dbReference type="SUPFAM" id="SSF48179">
    <property type="entry name" value="6-phosphogluconate dehydrogenase C-terminal domain-like"/>
    <property type="match status" value="1"/>
</dbReference>
<dbReference type="InterPro" id="IPR008927">
    <property type="entry name" value="6-PGluconate_DH-like_C_sf"/>
</dbReference>
<dbReference type="Gene3D" id="1.10.1040.10">
    <property type="entry name" value="N-(1-d-carboxylethyl)-l-norvaline Dehydrogenase, domain 2"/>
    <property type="match status" value="1"/>
</dbReference>
<comment type="caution">
    <text evidence="2">The sequence shown here is derived from an EMBL/GenBank/DDBJ whole genome shotgun (WGS) entry which is preliminary data.</text>
</comment>
<dbReference type="AlphaFoldDB" id="A0A645F6V1"/>
<dbReference type="EMBL" id="VSSQ01054383">
    <property type="protein sequence ID" value="MPN08344.1"/>
    <property type="molecule type" value="Genomic_DNA"/>
</dbReference>
<dbReference type="EC" id="1.5.1.28" evidence="2"/>